<protein>
    <submittedName>
        <fullName evidence="2">Uncharacterized protein</fullName>
    </submittedName>
</protein>
<evidence type="ECO:0000256" key="1">
    <source>
        <dbReference type="SAM" id="MobiDB-lite"/>
    </source>
</evidence>
<feature type="region of interest" description="Disordered" evidence="1">
    <location>
        <begin position="327"/>
        <end position="354"/>
    </location>
</feature>
<gene>
    <name evidence="2" type="ORF">Q5P01_012402</name>
</gene>
<evidence type="ECO:0000313" key="2">
    <source>
        <dbReference type="EMBL" id="KAK2842202.1"/>
    </source>
</evidence>
<dbReference type="EMBL" id="JAUPFM010000009">
    <property type="protein sequence ID" value="KAK2842202.1"/>
    <property type="molecule type" value="Genomic_DNA"/>
</dbReference>
<feature type="compositionally biased region" description="Polar residues" evidence="1">
    <location>
        <begin position="218"/>
        <end position="230"/>
    </location>
</feature>
<name>A0AA88MPI0_CHASR</name>
<proteinExistence type="predicted"/>
<keyword evidence="3" id="KW-1185">Reference proteome</keyword>
<feature type="region of interest" description="Disordered" evidence="1">
    <location>
        <begin position="167"/>
        <end position="278"/>
    </location>
</feature>
<evidence type="ECO:0000313" key="3">
    <source>
        <dbReference type="Proteomes" id="UP001187415"/>
    </source>
</evidence>
<comment type="caution">
    <text evidence="2">The sequence shown here is derived from an EMBL/GenBank/DDBJ whole genome shotgun (WGS) entry which is preliminary data.</text>
</comment>
<organism evidence="2 3">
    <name type="scientific">Channa striata</name>
    <name type="common">Snakehead murrel</name>
    <name type="synonym">Ophicephalus striatus</name>
    <dbReference type="NCBI Taxonomy" id="64152"/>
    <lineage>
        <taxon>Eukaryota</taxon>
        <taxon>Metazoa</taxon>
        <taxon>Chordata</taxon>
        <taxon>Craniata</taxon>
        <taxon>Vertebrata</taxon>
        <taxon>Euteleostomi</taxon>
        <taxon>Actinopterygii</taxon>
        <taxon>Neopterygii</taxon>
        <taxon>Teleostei</taxon>
        <taxon>Neoteleostei</taxon>
        <taxon>Acanthomorphata</taxon>
        <taxon>Anabantaria</taxon>
        <taxon>Anabantiformes</taxon>
        <taxon>Channoidei</taxon>
        <taxon>Channidae</taxon>
        <taxon>Channa</taxon>
    </lineage>
</organism>
<reference evidence="2" key="1">
    <citation type="submission" date="2023-07" db="EMBL/GenBank/DDBJ databases">
        <title>Chromosome-level Genome Assembly of Striped Snakehead (Channa striata).</title>
        <authorList>
            <person name="Liu H."/>
        </authorList>
    </citation>
    <scope>NUCLEOTIDE SEQUENCE</scope>
    <source>
        <strain evidence="2">Gz</strain>
        <tissue evidence="2">Muscle</tissue>
    </source>
</reference>
<dbReference type="Proteomes" id="UP001187415">
    <property type="component" value="Unassembled WGS sequence"/>
</dbReference>
<accession>A0AA88MPI0</accession>
<dbReference type="AlphaFoldDB" id="A0AA88MPI0"/>
<feature type="compositionally biased region" description="Polar residues" evidence="1">
    <location>
        <begin position="181"/>
        <end position="194"/>
    </location>
</feature>
<sequence length="492" mass="55134">MRSKPAMWSEQQLEDCALLLLSHLLELHEVQASALLPELMDKSAQHLQILRDKYESELQAPSYTNLLQLLMSDDPFASDSVFAPVGNVTKNFSTQQMPAQSSCTTSTEAQNSSDWPVKALTVGSVIDQSADSTGKQEVCTGCGAVMEELPYLEISCVSDTTSETQQKIAAERGAQEEGAGSTISSQNYEKQGSLITLAWSKPPHDDTGYDTESADGATEQSQDRQSSVQIQAHFCEVGSTAEHTPCDETSGESGSRGHHKTQSADQQRNIKAKRHTIDQSWNEEAISECDRQTHALVTETLREIKPHANDFCCAMTSEKTDVSVDGVGVETSPSANESPHPDDQNCNLKSKGEATREPMLMEREHVREPVSAMERERTMRNLVDMQRKVEQRQQRDRDRQLLRVQERLSIIQNRKAEEDLLGLKHTDRLKHLTQDLPQDDKNQQKTVVRERLEQLRRERSYIMQSKRDRNTAGFKELLGPVALHNETDDGSD</sequence>